<accession>A0A6N4XYR6</accession>
<reference evidence="1 2" key="1">
    <citation type="submission" date="2020-01" db="EMBL/GenBank/DDBJ databases">
        <authorList>
            <person name="Rodrigo-Torres L."/>
            <person name="Arahal R. D."/>
            <person name="Lucena T."/>
        </authorList>
    </citation>
    <scope>NUCLEOTIDE SEQUENCE [LARGE SCALE GENOMIC DNA]</scope>
    <source>
        <strain evidence="1 2">CECT 9393</strain>
    </source>
</reference>
<name>A0A6N4XYR6_9FLAO</name>
<keyword evidence="2" id="KW-1185">Reference proteome</keyword>
<gene>
    <name evidence="1" type="ORF">CHRY9393_02676</name>
</gene>
<dbReference type="EMBL" id="CACVBY010000070">
    <property type="protein sequence ID" value="CAA7390371.1"/>
    <property type="molecule type" value="Genomic_DNA"/>
</dbReference>
<organism evidence="1 2">
    <name type="scientific">Chryseobacterium fistulae</name>
    <dbReference type="NCBI Taxonomy" id="2675058"/>
    <lineage>
        <taxon>Bacteria</taxon>
        <taxon>Pseudomonadati</taxon>
        <taxon>Bacteroidota</taxon>
        <taxon>Flavobacteriia</taxon>
        <taxon>Flavobacteriales</taxon>
        <taxon>Weeksellaceae</taxon>
        <taxon>Chryseobacterium group</taxon>
        <taxon>Chryseobacterium</taxon>
    </lineage>
</organism>
<evidence type="ECO:0000313" key="1">
    <source>
        <dbReference type="EMBL" id="CAA7390371.1"/>
    </source>
</evidence>
<dbReference type="AlphaFoldDB" id="A0A6N4XYR6"/>
<proteinExistence type="predicted"/>
<dbReference type="Proteomes" id="UP000445309">
    <property type="component" value="Unassembled WGS sequence"/>
</dbReference>
<sequence length="86" mass="9969">MPLIIYPMTLKPLIPIIDKSNSINILKVILEIGVLTYKDEYPRYKQSSFLIPFFSSTLKIKFSERVSSSVLHYHKATQSQLLKLLK</sequence>
<protein>
    <submittedName>
        <fullName evidence="1">Uncharacterized protein</fullName>
    </submittedName>
</protein>
<evidence type="ECO:0000313" key="2">
    <source>
        <dbReference type="Proteomes" id="UP000445309"/>
    </source>
</evidence>